<keyword evidence="5" id="KW-1185">Reference proteome</keyword>
<dbReference type="FunFam" id="3.40.50.720:FF:000178">
    <property type="entry name" value="Saccharopine dehydrogenase-like oxidoreductase"/>
    <property type="match status" value="1"/>
</dbReference>
<organism evidence="4 5">
    <name type="scientific">Drosophila willistoni</name>
    <name type="common">Fruit fly</name>
    <dbReference type="NCBI Taxonomy" id="7260"/>
    <lineage>
        <taxon>Eukaryota</taxon>
        <taxon>Metazoa</taxon>
        <taxon>Ecdysozoa</taxon>
        <taxon>Arthropoda</taxon>
        <taxon>Hexapoda</taxon>
        <taxon>Insecta</taxon>
        <taxon>Pterygota</taxon>
        <taxon>Neoptera</taxon>
        <taxon>Endopterygota</taxon>
        <taxon>Diptera</taxon>
        <taxon>Brachycera</taxon>
        <taxon>Muscomorpha</taxon>
        <taxon>Ephydroidea</taxon>
        <taxon>Drosophilidae</taxon>
        <taxon>Drosophila</taxon>
        <taxon>Sophophora</taxon>
    </lineage>
</organism>
<dbReference type="PANTHER" id="PTHR12286">
    <property type="entry name" value="SACCHAROPINE DEHYDROGENASE-LIKE OXIDOREDUCTASE"/>
    <property type="match status" value="1"/>
</dbReference>
<keyword evidence="2" id="KW-0472">Membrane</keyword>
<evidence type="ECO:0000313" key="5">
    <source>
        <dbReference type="Proteomes" id="UP000007798"/>
    </source>
</evidence>
<keyword evidence="4" id="KW-0560">Oxidoreductase</keyword>
<feature type="transmembrane region" description="Helical" evidence="2">
    <location>
        <begin position="279"/>
        <end position="299"/>
    </location>
</feature>
<dbReference type="EMBL" id="CH964272">
    <property type="protein sequence ID" value="EDW84892.1"/>
    <property type="molecule type" value="Genomic_DNA"/>
</dbReference>
<sequence length="434" mass="47743">MAATSADRLDVIIFGASGFTGKYTVYEAVSVLNGLRWGVAGRNREKLQQVLKEMGAKAQKDLSQIPIIVADVFDEASLLEMAKRCRIVVNTAGPYRFYGEKVVSACIEAGTHHVDVSGEPQYMETMQLKYNERAKERGVYIVSACGFDSIPADMGVIFVEKNFDGVVNSVETFIESGMKDGAPTDVGNAGLNYGTWESAVFGLAHADELRAIRKGLFPRRLPKFYPVLKQRPLMFRSTEVDKVCLPFPGSDRSVVMRSQRFLYDNDKKRPVQMHAYICFPSWLVAITVAFFASIFGLMAKFQVGRRLLLQYPGFFSAGLASKSGPSEAAMENSFFKMTIKANGWPKSDRLAESTDQYTEPPNKTLSVRVTGPNPGYGATCVALLSTALTILRESDKMPGTGGVLPPAAAFSKTSLISELEKHEHGMKFEILANK</sequence>
<dbReference type="InterPro" id="IPR051276">
    <property type="entry name" value="Saccharopine_DH-like_oxidrdct"/>
</dbReference>
<dbReference type="GO" id="GO:0005811">
    <property type="term" value="C:lipid droplet"/>
    <property type="evidence" value="ECO:0007669"/>
    <property type="project" value="TreeGrafter"/>
</dbReference>
<feature type="domain" description="Saccharopine dehydrogenase NADP binding" evidence="3">
    <location>
        <begin position="11"/>
        <end position="142"/>
    </location>
</feature>
<dbReference type="GO" id="GO:0016491">
    <property type="term" value="F:oxidoreductase activity"/>
    <property type="evidence" value="ECO:0007669"/>
    <property type="project" value="UniProtKB-KW"/>
</dbReference>
<gene>
    <name evidence="4" type="primary">Dwil\GK14366</name>
    <name evidence="4" type="ORF">Dwil_GK14366</name>
</gene>
<evidence type="ECO:0000256" key="2">
    <source>
        <dbReference type="SAM" id="Phobius"/>
    </source>
</evidence>
<evidence type="ECO:0000259" key="3">
    <source>
        <dbReference type="Pfam" id="PF03435"/>
    </source>
</evidence>
<dbReference type="GO" id="GO:0005739">
    <property type="term" value="C:mitochondrion"/>
    <property type="evidence" value="ECO:0007669"/>
    <property type="project" value="TreeGrafter"/>
</dbReference>
<dbReference type="SMR" id="B4NIZ0"/>
<dbReference type="PhylomeDB" id="B4NIZ0"/>
<evidence type="ECO:0000313" key="4">
    <source>
        <dbReference type="EMBL" id="EDW84892.1"/>
    </source>
</evidence>
<dbReference type="GO" id="GO:0005886">
    <property type="term" value="C:plasma membrane"/>
    <property type="evidence" value="ECO:0007669"/>
    <property type="project" value="TreeGrafter"/>
</dbReference>
<accession>B4NIZ0</accession>
<dbReference type="HOGENOM" id="CLU_031002_1_0_1"/>
<dbReference type="InterPro" id="IPR036291">
    <property type="entry name" value="NAD(P)-bd_dom_sf"/>
</dbReference>
<comment type="similarity">
    <text evidence="1">Belongs to the saccharopine dehydrogenase family.</text>
</comment>
<keyword evidence="2" id="KW-1133">Transmembrane helix</keyword>
<evidence type="ECO:0000256" key="1">
    <source>
        <dbReference type="ARBA" id="ARBA00038048"/>
    </source>
</evidence>
<dbReference type="Pfam" id="PF03435">
    <property type="entry name" value="Sacchrp_dh_NADP"/>
    <property type="match status" value="1"/>
</dbReference>
<dbReference type="InParanoid" id="B4NIZ0"/>
<dbReference type="InterPro" id="IPR005097">
    <property type="entry name" value="Sacchrp_dh_NADP-bd"/>
</dbReference>
<dbReference type="OMA" id="KRPVQMH"/>
<dbReference type="PANTHER" id="PTHR12286:SF5">
    <property type="entry name" value="SACCHAROPINE DEHYDROGENASE-LIKE OXIDOREDUCTASE"/>
    <property type="match status" value="1"/>
</dbReference>
<dbReference type="SUPFAM" id="SSF51735">
    <property type="entry name" value="NAD(P)-binding Rossmann-fold domains"/>
    <property type="match status" value="1"/>
</dbReference>
<keyword evidence="2" id="KW-0812">Transmembrane</keyword>
<dbReference type="Gene3D" id="3.40.50.720">
    <property type="entry name" value="NAD(P)-binding Rossmann-like Domain"/>
    <property type="match status" value="1"/>
</dbReference>
<proteinExistence type="inferred from homology"/>
<dbReference type="OrthoDB" id="10268090at2759"/>
<dbReference type="FunCoup" id="B4NIZ0">
    <property type="interactions" value="377"/>
</dbReference>
<reference evidence="4 5" key="1">
    <citation type="journal article" date="2007" name="Nature">
        <title>Evolution of genes and genomes on the Drosophila phylogeny.</title>
        <authorList>
            <consortium name="Drosophila 12 Genomes Consortium"/>
            <person name="Clark A.G."/>
            <person name="Eisen M.B."/>
            <person name="Smith D.R."/>
            <person name="Bergman C.M."/>
            <person name="Oliver B."/>
            <person name="Markow T.A."/>
            <person name="Kaufman T.C."/>
            <person name="Kellis M."/>
            <person name="Gelbart W."/>
            <person name="Iyer V.N."/>
            <person name="Pollard D.A."/>
            <person name="Sackton T.B."/>
            <person name="Larracuente A.M."/>
            <person name="Singh N.D."/>
            <person name="Abad J.P."/>
            <person name="Abt D.N."/>
            <person name="Adryan B."/>
            <person name="Aguade M."/>
            <person name="Akashi H."/>
            <person name="Anderson W.W."/>
            <person name="Aquadro C.F."/>
            <person name="Ardell D.H."/>
            <person name="Arguello R."/>
            <person name="Artieri C.G."/>
            <person name="Barbash D.A."/>
            <person name="Barker D."/>
            <person name="Barsanti P."/>
            <person name="Batterham P."/>
            <person name="Batzoglou S."/>
            <person name="Begun D."/>
            <person name="Bhutkar A."/>
            <person name="Blanco E."/>
            <person name="Bosak S.A."/>
            <person name="Bradley R.K."/>
            <person name="Brand A.D."/>
            <person name="Brent M.R."/>
            <person name="Brooks A.N."/>
            <person name="Brown R.H."/>
            <person name="Butlin R.K."/>
            <person name="Caggese C."/>
            <person name="Calvi B.R."/>
            <person name="Bernardo de Carvalho A."/>
            <person name="Caspi A."/>
            <person name="Castrezana S."/>
            <person name="Celniker S.E."/>
            <person name="Chang J.L."/>
            <person name="Chapple C."/>
            <person name="Chatterji S."/>
            <person name="Chinwalla A."/>
            <person name="Civetta A."/>
            <person name="Clifton S.W."/>
            <person name="Comeron J.M."/>
            <person name="Costello J.C."/>
            <person name="Coyne J.A."/>
            <person name="Daub J."/>
            <person name="David R.G."/>
            <person name="Delcher A.L."/>
            <person name="Delehaunty K."/>
            <person name="Do C.B."/>
            <person name="Ebling H."/>
            <person name="Edwards K."/>
            <person name="Eickbush T."/>
            <person name="Evans J.D."/>
            <person name="Filipski A."/>
            <person name="Findeiss S."/>
            <person name="Freyhult E."/>
            <person name="Fulton L."/>
            <person name="Fulton R."/>
            <person name="Garcia A.C."/>
            <person name="Gardiner A."/>
            <person name="Garfield D.A."/>
            <person name="Garvin B.E."/>
            <person name="Gibson G."/>
            <person name="Gilbert D."/>
            <person name="Gnerre S."/>
            <person name="Godfrey J."/>
            <person name="Good R."/>
            <person name="Gotea V."/>
            <person name="Gravely B."/>
            <person name="Greenberg A.J."/>
            <person name="Griffiths-Jones S."/>
            <person name="Gross S."/>
            <person name="Guigo R."/>
            <person name="Gustafson E.A."/>
            <person name="Haerty W."/>
            <person name="Hahn M.W."/>
            <person name="Halligan D.L."/>
            <person name="Halpern A.L."/>
            <person name="Halter G.M."/>
            <person name="Han M.V."/>
            <person name="Heger A."/>
            <person name="Hillier L."/>
            <person name="Hinrichs A.S."/>
            <person name="Holmes I."/>
            <person name="Hoskins R.A."/>
            <person name="Hubisz M.J."/>
            <person name="Hultmark D."/>
            <person name="Huntley M.A."/>
            <person name="Jaffe D.B."/>
            <person name="Jagadeeshan S."/>
            <person name="Jeck W.R."/>
            <person name="Johnson J."/>
            <person name="Jones C.D."/>
            <person name="Jordan W.C."/>
            <person name="Karpen G.H."/>
            <person name="Kataoka E."/>
            <person name="Keightley P.D."/>
            <person name="Kheradpour P."/>
            <person name="Kirkness E.F."/>
            <person name="Koerich L.B."/>
            <person name="Kristiansen K."/>
            <person name="Kudrna D."/>
            <person name="Kulathinal R.J."/>
            <person name="Kumar S."/>
            <person name="Kwok R."/>
            <person name="Lander E."/>
            <person name="Langley C.H."/>
            <person name="Lapoint R."/>
            <person name="Lazzaro B.P."/>
            <person name="Lee S.J."/>
            <person name="Levesque L."/>
            <person name="Li R."/>
            <person name="Lin C.F."/>
            <person name="Lin M.F."/>
            <person name="Lindblad-Toh K."/>
            <person name="Llopart A."/>
            <person name="Long M."/>
            <person name="Low L."/>
            <person name="Lozovsky E."/>
            <person name="Lu J."/>
            <person name="Luo M."/>
            <person name="Machado C.A."/>
            <person name="Makalowski W."/>
            <person name="Marzo M."/>
            <person name="Matsuda M."/>
            <person name="Matzkin L."/>
            <person name="McAllister B."/>
            <person name="McBride C.S."/>
            <person name="McKernan B."/>
            <person name="McKernan K."/>
            <person name="Mendez-Lago M."/>
            <person name="Minx P."/>
            <person name="Mollenhauer M.U."/>
            <person name="Montooth K."/>
            <person name="Mount S.M."/>
            <person name="Mu X."/>
            <person name="Myers E."/>
            <person name="Negre B."/>
            <person name="Newfeld S."/>
            <person name="Nielsen R."/>
            <person name="Noor M.A."/>
            <person name="O'Grady P."/>
            <person name="Pachter L."/>
            <person name="Papaceit M."/>
            <person name="Parisi M.J."/>
            <person name="Parisi M."/>
            <person name="Parts L."/>
            <person name="Pedersen J.S."/>
            <person name="Pesole G."/>
            <person name="Phillippy A.M."/>
            <person name="Ponting C.P."/>
            <person name="Pop M."/>
            <person name="Porcelli D."/>
            <person name="Powell J.R."/>
            <person name="Prohaska S."/>
            <person name="Pruitt K."/>
            <person name="Puig M."/>
            <person name="Quesneville H."/>
            <person name="Ram K.R."/>
            <person name="Rand D."/>
            <person name="Rasmussen M.D."/>
            <person name="Reed L.K."/>
            <person name="Reenan R."/>
            <person name="Reily A."/>
            <person name="Remington K.A."/>
            <person name="Rieger T.T."/>
            <person name="Ritchie M.G."/>
            <person name="Robin C."/>
            <person name="Rogers Y.H."/>
            <person name="Rohde C."/>
            <person name="Rozas J."/>
            <person name="Rubenfield M.J."/>
            <person name="Ruiz A."/>
            <person name="Russo S."/>
            <person name="Salzberg S.L."/>
            <person name="Sanchez-Gracia A."/>
            <person name="Saranga D.J."/>
            <person name="Sato H."/>
            <person name="Schaeffer S.W."/>
            <person name="Schatz M.C."/>
            <person name="Schlenke T."/>
            <person name="Schwartz R."/>
            <person name="Segarra C."/>
            <person name="Singh R.S."/>
            <person name="Sirot L."/>
            <person name="Sirota M."/>
            <person name="Sisneros N.B."/>
            <person name="Smith C.D."/>
            <person name="Smith T.F."/>
            <person name="Spieth J."/>
            <person name="Stage D.E."/>
            <person name="Stark A."/>
            <person name="Stephan W."/>
            <person name="Strausberg R.L."/>
            <person name="Strempel S."/>
            <person name="Sturgill D."/>
            <person name="Sutton G."/>
            <person name="Sutton G.G."/>
            <person name="Tao W."/>
            <person name="Teichmann S."/>
            <person name="Tobari Y.N."/>
            <person name="Tomimura Y."/>
            <person name="Tsolas J.M."/>
            <person name="Valente V.L."/>
            <person name="Venter E."/>
            <person name="Venter J.C."/>
            <person name="Vicario S."/>
            <person name="Vieira F.G."/>
            <person name="Vilella A.J."/>
            <person name="Villasante A."/>
            <person name="Walenz B."/>
            <person name="Wang J."/>
            <person name="Wasserman M."/>
            <person name="Watts T."/>
            <person name="Wilson D."/>
            <person name="Wilson R.K."/>
            <person name="Wing R.A."/>
            <person name="Wolfner M.F."/>
            <person name="Wong A."/>
            <person name="Wong G.K."/>
            <person name="Wu C.I."/>
            <person name="Wu G."/>
            <person name="Yamamoto D."/>
            <person name="Yang H.P."/>
            <person name="Yang S.P."/>
            <person name="Yorke J.A."/>
            <person name="Yoshida K."/>
            <person name="Zdobnov E."/>
            <person name="Zhang P."/>
            <person name="Zhang Y."/>
            <person name="Zimin A.V."/>
            <person name="Baldwin J."/>
            <person name="Abdouelleil A."/>
            <person name="Abdulkadir J."/>
            <person name="Abebe A."/>
            <person name="Abera B."/>
            <person name="Abreu J."/>
            <person name="Acer S.C."/>
            <person name="Aftuck L."/>
            <person name="Alexander A."/>
            <person name="An P."/>
            <person name="Anderson E."/>
            <person name="Anderson S."/>
            <person name="Arachi H."/>
            <person name="Azer M."/>
            <person name="Bachantsang P."/>
            <person name="Barry A."/>
            <person name="Bayul T."/>
            <person name="Berlin A."/>
            <person name="Bessette D."/>
            <person name="Bloom T."/>
            <person name="Blye J."/>
            <person name="Boguslavskiy L."/>
            <person name="Bonnet C."/>
            <person name="Boukhgalter B."/>
            <person name="Bourzgui I."/>
            <person name="Brown A."/>
            <person name="Cahill P."/>
            <person name="Channer S."/>
            <person name="Cheshatsang Y."/>
            <person name="Chuda L."/>
            <person name="Citroen M."/>
            <person name="Collymore A."/>
            <person name="Cooke P."/>
            <person name="Costello M."/>
            <person name="D'Aco K."/>
            <person name="Daza R."/>
            <person name="De Haan G."/>
            <person name="DeGray S."/>
            <person name="DeMaso C."/>
            <person name="Dhargay N."/>
            <person name="Dooley K."/>
            <person name="Dooley E."/>
            <person name="Doricent M."/>
            <person name="Dorje P."/>
            <person name="Dorjee K."/>
            <person name="Dupes A."/>
            <person name="Elong R."/>
            <person name="Falk J."/>
            <person name="Farina A."/>
            <person name="Faro S."/>
            <person name="Ferguson D."/>
            <person name="Fisher S."/>
            <person name="Foley C.D."/>
            <person name="Franke A."/>
            <person name="Friedrich D."/>
            <person name="Gadbois L."/>
            <person name="Gearin G."/>
            <person name="Gearin C.R."/>
            <person name="Giannoukos G."/>
            <person name="Goode T."/>
            <person name="Graham J."/>
            <person name="Grandbois E."/>
            <person name="Grewal S."/>
            <person name="Gyaltsen K."/>
            <person name="Hafez N."/>
            <person name="Hagos B."/>
            <person name="Hall J."/>
            <person name="Henson C."/>
            <person name="Hollinger A."/>
            <person name="Honan T."/>
            <person name="Huard M.D."/>
            <person name="Hughes L."/>
            <person name="Hurhula B."/>
            <person name="Husby M.E."/>
            <person name="Kamat A."/>
            <person name="Kanga B."/>
            <person name="Kashin S."/>
            <person name="Khazanovich D."/>
            <person name="Kisner P."/>
            <person name="Lance K."/>
            <person name="Lara M."/>
            <person name="Lee W."/>
            <person name="Lennon N."/>
            <person name="Letendre F."/>
            <person name="LeVine R."/>
            <person name="Lipovsky A."/>
            <person name="Liu X."/>
            <person name="Liu J."/>
            <person name="Liu S."/>
            <person name="Lokyitsang T."/>
            <person name="Lokyitsang Y."/>
            <person name="Lubonja R."/>
            <person name="Lui A."/>
            <person name="MacDonald P."/>
            <person name="Magnisalis V."/>
            <person name="Maru K."/>
            <person name="Matthews C."/>
            <person name="McCusker W."/>
            <person name="McDonough S."/>
            <person name="Mehta T."/>
            <person name="Meldrim J."/>
            <person name="Meneus L."/>
            <person name="Mihai O."/>
            <person name="Mihalev A."/>
            <person name="Mihova T."/>
            <person name="Mittelman R."/>
            <person name="Mlenga V."/>
            <person name="Montmayeur A."/>
            <person name="Mulrain L."/>
            <person name="Navidi A."/>
            <person name="Naylor J."/>
            <person name="Negash T."/>
            <person name="Nguyen T."/>
            <person name="Nguyen N."/>
            <person name="Nicol R."/>
            <person name="Norbu C."/>
            <person name="Norbu N."/>
            <person name="Novod N."/>
            <person name="O'Neill B."/>
            <person name="Osman S."/>
            <person name="Markiewicz E."/>
            <person name="Oyono O.L."/>
            <person name="Patti C."/>
            <person name="Phunkhang P."/>
            <person name="Pierre F."/>
            <person name="Priest M."/>
            <person name="Raghuraman S."/>
            <person name="Rege F."/>
            <person name="Reyes R."/>
            <person name="Rise C."/>
            <person name="Rogov P."/>
            <person name="Ross K."/>
            <person name="Ryan E."/>
            <person name="Settipalli S."/>
            <person name="Shea T."/>
            <person name="Sherpa N."/>
            <person name="Shi L."/>
            <person name="Shih D."/>
            <person name="Sparrow T."/>
            <person name="Spaulding J."/>
            <person name="Stalker J."/>
            <person name="Stange-Thomann N."/>
            <person name="Stavropoulos S."/>
            <person name="Stone C."/>
            <person name="Strader C."/>
            <person name="Tesfaye S."/>
            <person name="Thomson T."/>
            <person name="Thoulutsang Y."/>
            <person name="Thoulutsang D."/>
            <person name="Topham K."/>
            <person name="Topping I."/>
            <person name="Tsamla T."/>
            <person name="Vassiliev H."/>
            <person name="Vo A."/>
            <person name="Wangchuk T."/>
            <person name="Wangdi T."/>
            <person name="Weiand M."/>
            <person name="Wilkinson J."/>
            <person name="Wilson A."/>
            <person name="Yadav S."/>
            <person name="Young G."/>
            <person name="Yu Q."/>
            <person name="Zembek L."/>
            <person name="Zhong D."/>
            <person name="Zimmer A."/>
            <person name="Zwirko Z."/>
            <person name="Jaffe D.B."/>
            <person name="Alvarez P."/>
            <person name="Brockman W."/>
            <person name="Butler J."/>
            <person name="Chin C."/>
            <person name="Gnerre S."/>
            <person name="Grabherr M."/>
            <person name="Kleber M."/>
            <person name="Mauceli E."/>
            <person name="MacCallum I."/>
        </authorList>
    </citation>
    <scope>NUCLEOTIDE SEQUENCE [LARGE SCALE GENOMIC DNA]</scope>
    <source>
        <strain evidence="5">Tucson 14030-0811.24</strain>
    </source>
</reference>
<dbReference type="Proteomes" id="UP000007798">
    <property type="component" value="Unassembled WGS sequence"/>
</dbReference>
<dbReference type="GO" id="GO:0009247">
    <property type="term" value="P:glycolipid biosynthetic process"/>
    <property type="evidence" value="ECO:0007669"/>
    <property type="project" value="TreeGrafter"/>
</dbReference>
<name>B4NIZ0_DROWI</name>
<protein>
    <recommendedName>
        <fullName evidence="3">Saccharopine dehydrogenase NADP binding domain-containing protein</fullName>
    </recommendedName>
</protein>
<dbReference type="AlphaFoldDB" id="B4NIZ0"/>
<dbReference type="eggNOG" id="KOG2733">
    <property type="taxonomic scope" value="Eukaryota"/>
</dbReference>